<keyword evidence="4" id="KW-1185">Reference proteome</keyword>
<evidence type="ECO:0000313" key="3">
    <source>
        <dbReference type="EMBL" id="GAA4455391.1"/>
    </source>
</evidence>
<evidence type="ECO:0000259" key="2">
    <source>
        <dbReference type="Pfam" id="PF22311"/>
    </source>
</evidence>
<evidence type="ECO:0000256" key="1">
    <source>
        <dbReference type="SAM" id="SignalP"/>
    </source>
</evidence>
<comment type="caution">
    <text evidence="3">The sequence shown here is derived from an EMBL/GenBank/DDBJ whole genome shotgun (WGS) entry which is preliminary data.</text>
</comment>
<name>A0ABP8MV90_9BACT</name>
<dbReference type="InterPro" id="IPR054243">
    <property type="entry name" value="DUF6970"/>
</dbReference>
<sequence>MKHTLTLGVCAFALLFSAACSKHSTGRISAKYPACLDKKLEAFLKSGGSCPKGNSVKQYLFQGKKVYVVAPGNCGADMAATVMDDQCNEIGYLGGFAGNTRINNEDFGNAVYQETVYQD</sequence>
<proteinExistence type="predicted"/>
<feature type="domain" description="DUF6970" evidence="2">
    <location>
        <begin position="54"/>
        <end position="119"/>
    </location>
</feature>
<feature type="signal peptide" evidence="1">
    <location>
        <begin position="1"/>
        <end position="18"/>
    </location>
</feature>
<keyword evidence="1" id="KW-0732">Signal</keyword>
<protein>
    <recommendedName>
        <fullName evidence="2">DUF6970 domain-containing protein</fullName>
    </recommendedName>
</protein>
<dbReference type="PROSITE" id="PS51257">
    <property type="entry name" value="PROKAR_LIPOPROTEIN"/>
    <property type="match status" value="1"/>
</dbReference>
<dbReference type="Pfam" id="PF22311">
    <property type="entry name" value="DUF6970"/>
    <property type="match status" value="1"/>
</dbReference>
<accession>A0ABP8MV90</accession>
<feature type="chain" id="PRO_5046296859" description="DUF6970 domain-containing protein" evidence="1">
    <location>
        <begin position="19"/>
        <end position="119"/>
    </location>
</feature>
<gene>
    <name evidence="3" type="ORF">GCM10023092_18960</name>
</gene>
<organism evidence="3 4">
    <name type="scientific">Rurimicrobium arvi</name>
    <dbReference type="NCBI Taxonomy" id="2049916"/>
    <lineage>
        <taxon>Bacteria</taxon>
        <taxon>Pseudomonadati</taxon>
        <taxon>Bacteroidota</taxon>
        <taxon>Chitinophagia</taxon>
        <taxon>Chitinophagales</taxon>
        <taxon>Chitinophagaceae</taxon>
        <taxon>Rurimicrobium</taxon>
    </lineage>
</organism>
<dbReference type="EMBL" id="BAABEZ010000022">
    <property type="protein sequence ID" value="GAA4455391.1"/>
    <property type="molecule type" value="Genomic_DNA"/>
</dbReference>
<dbReference type="Proteomes" id="UP001501410">
    <property type="component" value="Unassembled WGS sequence"/>
</dbReference>
<reference evidence="4" key="1">
    <citation type="journal article" date="2019" name="Int. J. Syst. Evol. Microbiol.">
        <title>The Global Catalogue of Microorganisms (GCM) 10K type strain sequencing project: providing services to taxonomists for standard genome sequencing and annotation.</title>
        <authorList>
            <consortium name="The Broad Institute Genomics Platform"/>
            <consortium name="The Broad Institute Genome Sequencing Center for Infectious Disease"/>
            <person name="Wu L."/>
            <person name="Ma J."/>
        </authorList>
    </citation>
    <scope>NUCLEOTIDE SEQUENCE [LARGE SCALE GENOMIC DNA]</scope>
    <source>
        <strain evidence="4">JCM 31921</strain>
    </source>
</reference>
<dbReference type="RefSeq" id="WP_344825954.1">
    <property type="nucleotide sequence ID" value="NZ_BAABEZ010000022.1"/>
</dbReference>
<evidence type="ECO:0000313" key="4">
    <source>
        <dbReference type="Proteomes" id="UP001501410"/>
    </source>
</evidence>